<keyword evidence="2" id="KW-0732">Signal</keyword>
<evidence type="ECO:0000256" key="2">
    <source>
        <dbReference type="SAM" id="SignalP"/>
    </source>
</evidence>
<name>A0A0D1YJ16_ANEMI</name>
<feature type="compositionally biased region" description="Polar residues" evidence="1">
    <location>
        <begin position="52"/>
        <end position="64"/>
    </location>
</feature>
<accession>A0A0D1YJ16</accession>
<dbReference type="AlphaFoldDB" id="A0A0D1YJ16"/>
<dbReference type="GeneID" id="42306335"/>
<protein>
    <recommendedName>
        <fullName evidence="7">ArsR family transcriptional regulator</fullName>
    </recommendedName>
</protein>
<feature type="region of interest" description="Disordered" evidence="1">
    <location>
        <begin position="29"/>
        <end position="65"/>
    </location>
</feature>
<dbReference type="RefSeq" id="WP_043064146.1">
    <property type="nucleotide sequence ID" value="NZ_BJOA01000109.1"/>
</dbReference>
<sequence length="425" mass="45610">MGKRSFIRWTGVSILAAGFLLSGCGVQGEEQPTQNSAEQAQSTKAGKASADQELSATKNTTRIEGTNAEEIALSTSRMIWPATPNGTKPNVVLLAPHDNWQTQLVGLDLVHHPSDGPLLVTDKGKIADPVLSEIKRLHPKGAEDGTQVITIGMNAGVVKQVTDAGFKVKEIKGDTPEKVAAVIDEYYASVSGELPQSVVVSTSEQAEFAAPAGSWISHMPEPLLYVTKDSIPADTDTALKKRKGKANIYLLGPEGVISKKVESDLRKHGTVVRISGKDPMENAIAFAKYKDAKTGFGWGITKPGHGLVLASTEQAGQSLPALPFAHRGKHAPLLLTDKEKAPEALLGYLKELKPLFKNEPTEGPYNHMFIVGNSEWVSNEQQGDLDHLIEIEAANGMGHGDHGGMKMDNDQSDNMNHGNMNHGQQ</sequence>
<feature type="compositionally biased region" description="Polar residues" evidence="1">
    <location>
        <begin position="412"/>
        <end position="425"/>
    </location>
</feature>
<reference evidence="3 5" key="1">
    <citation type="submission" date="2015-07" db="EMBL/GenBank/DDBJ databases">
        <title>Fjat-14205 dsm 2895.</title>
        <authorList>
            <person name="Liu B."/>
            <person name="Wang J."/>
            <person name="Zhu Y."/>
            <person name="Liu G."/>
            <person name="Chen Q."/>
            <person name="Chen Z."/>
            <person name="Lan J."/>
            <person name="Che J."/>
            <person name="Ge C."/>
            <person name="Shi H."/>
            <person name="Pan Z."/>
            <person name="Liu X."/>
        </authorList>
    </citation>
    <scope>NUCLEOTIDE SEQUENCE [LARGE SCALE GENOMIC DNA]</scope>
    <source>
        <strain evidence="3 5">DSM 2895</strain>
    </source>
</reference>
<evidence type="ECO:0008006" key="7">
    <source>
        <dbReference type="Google" id="ProtNLM"/>
    </source>
</evidence>
<feature type="compositionally biased region" description="Basic and acidic residues" evidence="1">
    <location>
        <begin position="399"/>
        <end position="409"/>
    </location>
</feature>
<gene>
    <name evidence="3" type="ORF">AF333_14245</name>
    <name evidence="4" type="ORF">SAMN04487909_10275</name>
</gene>
<dbReference type="PROSITE" id="PS51257">
    <property type="entry name" value="PROKAR_LIPOPROTEIN"/>
    <property type="match status" value="1"/>
</dbReference>
<reference evidence="4 6" key="2">
    <citation type="submission" date="2016-10" db="EMBL/GenBank/DDBJ databases">
        <authorList>
            <person name="de Groot N.N."/>
        </authorList>
    </citation>
    <scope>NUCLEOTIDE SEQUENCE [LARGE SCALE GENOMIC DNA]</scope>
    <source>
        <strain evidence="4 6">DSM 2895</strain>
    </source>
</reference>
<organism evidence="3 5">
    <name type="scientific">Aneurinibacillus migulanus</name>
    <name type="common">Bacillus migulanus</name>
    <dbReference type="NCBI Taxonomy" id="47500"/>
    <lineage>
        <taxon>Bacteria</taxon>
        <taxon>Bacillati</taxon>
        <taxon>Bacillota</taxon>
        <taxon>Bacilli</taxon>
        <taxon>Bacillales</taxon>
        <taxon>Paenibacillaceae</taxon>
        <taxon>Aneurinibacillus group</taxon>
        <taxon>Aneurinibacillus</taxon>
    </lineage>
</organism>
<keyword evidence="5" id="KW-1185">Reference proteome</keyword>
<dbReference type="PANTHER" id="PTHR30032">
    <property type="entry name" value="N-ACETYLMURAMOYL-L-ALANINE AMIDASE-RELATED"/>
    <property type="match status" value="1"/>
</dbReference>
<feature type="region of interest" description="Disordered" evidence="1">
    <location>
        <begin position="396"/>
        <end position="425"/>
    </location>
</feature>
<dbReference type="InterPro" id="IPR051922">
    <property type="entry name" value="Bact_Sporulation_Assoc"/>
</dbReference>
<dbReference type="PATRIC" id="fig|47500.8.peg.1646"/>
<evidence type="ECO:0000313" key="3">
    <source>
        <dbReference type="EMBL" id="KON96463.1"/>
    </source>
</evidence>
<dbReference type="EMBL" id="LGUG01000004">
    <property type="protein sequence ID" value="KON96463.1"/>
    <property type="molecule type" value="Genomic_DNA"/>
</dbReference>
<evidence type="ECO:0000313" key="5">
    <source>
        <dbReference type="Proteomes" id="UP000037269"/>
    </source>
</evidence>
<dbReference type="Proteomes" id="UP000182836">
    <property type="component" value="Unassembled WGS sequence"/>
</dbReference>
<dbReference type="OrthoDB" id="1399160at2"/>
<evidence type="ECO:0000313" key="6">
    <source>
        <dbReference type="Proteomes" id="UP000182836"/>
    </source>
</evidence>
<evidence type="ECO:0000256" key="1">
    <source>
        <dbReference type="SAM" id="MobiDB-lite"/>
    </source>
</evidence>
<dbReference type="EMBL" id="FNED01000002">
    <property type="protein sequence ID" value="SDI19551.1"/>
    <property type="molecule type" value="Genomic_DNA"/>
</dbReference>
<dbReference type="STRING" id="47500.AF333_14245"/>
<evidence type="ECO:0000313" key="4">
    <source>
        <dbReference type="EMBL" id="SDI19551.1"/>
    </source>
</evidence>
<dbReference type="GO" id="GO:0030288">
    <property type="term" value="C:outer membrane-bounded periplasmic space"/>
    <property type="evidence" value="ECO:0007669"/>
    <property type="project" value="TreeGrafter"/>
</dbReference>
<feature type="compositionally biased region" description="Polar residues" evidence="1">
    <location>
        <begin position="30"/>
        <end position="44"/>
    </location>
</feature>
<dbReference type="PANTHER" id="PTHR30032:SF4">
    <property type="entry name" value="AMIDASE ENHANCER"/>
    <property type="match status" value="1"/>
</dbReference>
<dbReference type="Proteomes" id="UP000037269">
    <property type="component" value="Unassembled WGS sequence"/>
</dbReference>
<proteinExistence type="predicted"/>
<feature type="signal peptide" evidence="2">
    <location>
        <begin position="1"/>
        <end position="28"/>
    </location>
</feature>
<feature type="chain" id="PRO_5010414841" description="ArsR family transcriptional regulator" evidence="2">
    <location>
        <begin position="29"/>
        <end position="425"/>
    </location>
</feature>